<dbReference type="PANTHER" id="PTHR31900">
    <property type="entry name" value="F-BOX/RNI SUPERFAMILY PROTEIN-RELATED"/>
    <property type="match status" value="1"/>
</dbReference>
<comment type="caution">
    <text evidence="2">The sequence shown here is derived from an EMBL/GenBank/DDBJ whole genome shotgun (WGS) entry which is preliminary data.</text>
</comment>
<evidence type="ECO:0000313" key="3">
    <source>
        <dbReference type="Proteomes" id="UP000467841"/>
    </source>
</evidence>
<organism evidence="2 3">
    <name type="scientific">Microthlaspi erraticum</name>
    <dbReference type="NCBI Taxonomy" id="1685480"/>
    <lineage>
        <taxon>Eukaryota</taxon>
        <taxon>Viridiplantae</taxon>
        <taxon>Streptophyta</taxon>
        <taxon>Embryophyta</taxon>
        <taxon>Tracheophyta</taxon>
        <taxon>Spermatophyta</taxon>
        <taxon>Magnoliopsida</taxon>
        <taxon>eudicotyledons</taxon>
        <taxon>Gunneridae</taxon>
        <taxon>Pentapetalae</taxon>
        <taxon>rosids</taxon>
        <taxon>malvids</taxon>
        <taxon>Brassicales</taxon>
        <taxon>Brassicaceae</taxon>
        <taxon>Coluteocarpeae</taxon>
        <taxon>Microthlaspi</taxon>
    </lineage>
</organism>
<dbReference type="Proteomes" id="UP000467841">
    <property type="component" value="Unassembled WGS sequence"/>
</dbReference>
<feature type="domain" description="FBD" evidence="1">
    <location>
        <begin position="105"/>
        <end position="175"/>
    </location>
</feature>
<accession>A0A6D2LL90</accession>
<name>A0A6D2LL90_9BRAS</name>
<dbReference type="AlphaFoldDB" id="A0A6D2LL90"/>
<reference evidence="2" key="1">
    <citation type="submission" date="2020-01" db="EMBL/GenBank/DDBJ databases">
        <authorList>
            <person name="Mishra B."/>
        </authorList>
    </citation>
    <scope>NUCLEOTIDE SEQUENCE [LARGE SCALE GENOMIC DNA]</scope>
</reference>
<dbReference type="PANTHER" id="PTHR31900:SF34">
    <property type="entry name" value="EMB|CAB62440.1-RELATED"/>
    <property type="match status" value="1"/>
</dbReference>
<dbReference type="EMBL" id="CACVBM020001928">
    <property type="protein sequence ID" value="CAA7062232.1"/>
    <property type="molecule type" value="Genomic_DNA"/>
</dbReference>
<sequence length="176" mass="20539">MPCLEEADINAKSFLVINKFLRPISTVLSLELFLFDEMAECYSTIKFSRLIKCRLCQCDSDWMDSLVDFLANTPKLTYLIVDYQRTRRPCTASIAWRKMGSSYPECFLTSLEKFELIDYRGRDEEQELVEYILVNSIRLKTVTISMASKLKNKETIMEKLKAIRRVSRASQLLFTT</sequence>
<keyword evidence="3" id="KW-1185">Reference proteome</keyword>
<gene>
    <name evidence="2" type="ORF">MERR_LOCUS49468</name>
</gene>
<dbReference type="Pfam" id="PF08387">
    <property type="entry name" value="FBD"/>
    <property type="match status" value="1"/>
</dbReference>
<dbReference type="InterPro" id="IPR006566">
    <property type="entry name" value="FBD"/>
</dbReference>
<dbReference type="OrthoDB" id="1049391at2759"/>
<evidence type="ECO:0000259" key="1">
    <source>
        <dbReference type="SMART" id="SM00579"/>
    </source>
</evidence>
<proteinExistence type="predicted"/>
<dbReference type="SMART" id="SM00579">
    <property type="entry name" value="FBD"/>
    <property type="match status" value="1"/>
</dbReference>
<dbReference type="InterPro" id="IPR050232">
    <property type="entry name" value="FBL13/AtMIF1-like"/>
</dbReference>
<protein>
    <recommendedName>
        <fullName evidence="1">FBD domain-containing protein</fullName>
    </recommendedName>
</protein>
<evidence type="ECO:0000313" key="2">
    <source>
        <dbReference type="EMBL" id="CAA7062232.1"/>
    </source>
</evidence>